<feature type="transmembrane region" description="Helical" evidence="1">
    <location>
        <begin position="12"/>
        <end position="29"/>
    </location>
</feature>
<dbReference type="GO" id="GO:0016746">
    <property type="term" value="F:acyltransferase activity"/>
    <property type="evidence" value="ECO:0007669"/>
    <property type="project" value="UniProtKB-KW"/>
</dbReference>
<dbReference type="RefSeq" id="WP_377163104.1">
    <property type="nucleotide sequence ID" value="NZ_JBHSMQ010000001.1"/>
</dbReference>
<feature type="transmembrane region" description="Helical" evidence="1">
    <location>
        <begin position="233"/>
        <end position="253"/>
    </location>
</feature>
<dbReference type="PANTHER" id="PTHR23028">
    <property type="entry name" value="ACETYLTRANSFERASE"/>
    <property type="match status" value="1"/>
</dbReference>
<keyword evidence="3" id="KW-0808">Transferase</keyword>
<evidence type="ECO:0000256" key="1">
    <source>
        <dbReference type="SAM" id="Phobius"/>
    </source>
</evidence>
<accession>A0ABW0KMB1</accession>
<keyword evidence="4" id="KW-1185">Reference proteome</keyword>
<dbReference type="InterPro" id="IPR002656">
    <property type="entry name" value="Acyl_transf_3_dom"/>
</dbReference>
<dbReference type="InterPro" id="IPR050879">
    <property type="entry name" value="Acyltransferase_3"/>
</dbReference>
<feature type="transmembrane region" description="Helical" evidence="1">
    <location>
        <begin position="166"/>
        <end position="190"/>
    </location>
</feature>
<comment type="caution">
    <text evidence="3">The sequence shown here is derived from an EMBL/GenBank/DDBJ whole genome shotgun (WGS) entry which is preliminary data.</text>
</comment>
<dbReference type="Pfam" id="PF01757">
    <property type="entry name" value="Acyl_transf_3"/>
    <property type="match status" value="1"/>
</dbReference>
<proteinExistence type="predicted"/>
<feature type="domain" description="Acyltransferase 3" evidence="2">
    <location>
        <begin position="18"/>
        <end position="302"/>
    </location>
</feature>
<organism evidence="3 4">
    <name type="scientific">Prosthecobacter fluviatilis</name>
    <dbReference type="NCBI Taxonomy" id="445931"/>
    <lineage>
        <taxon>Bacteria</taxon>
        <taxon>Pseudomonadati</taxon>
        <taxon>Verrucomicrobiota</taxon>
        <taxon>Verrucomicrobiia</taxon>
        <taxon>Verrucomicrobiales</taxon>
        <taxon>Verrucomicrobiaceae</taxon>
        <taxon>Prosthecobacter</taxon>
    </lineage>
</organism>
<evidence type="ECO:0000313" key="4">
    <source>
        <dbReference type="Proteomes" id="UP001596052"/>
    </source>
</evidence>
<feature type="transmembrane region" description="Helical" evidence="1">
    <location>
        <begin position="210"/>
        <end position="226"/>
    </location>
</feature>
<dbReference type="EMBL" id="JBHSMQ010000001">
    <property type="protein sequence ID" value="MFC5453736.1"/>
    <property type="molecule type" value="Genomic_DNA"/>
</dbReference>
<dbReference type="EC" id="2.3.-.-" evidence="3"/>
<sequence>MPSFTSIHFSGSSWALLGLMRFLLALIVFSTHLQWATDLRFPFLQINELHGQSAVFGFFLISGVSVAHSYEKRPTGYYARRFLRIYPLYIVAVVFAQSLVLLVGSQAVLANWEIPATGWKTAVANMLMLQGFAATSVTYNLPLWSLSLEAFYYLLTPLLFRVHSSVILCSVACSMVLFCFPQNFLLGYGALKYAWPWLAGFLLAKNKSKTWTACLCALGCVLIYFSQNQTWGCVTFAATAAAVLTASHVHLPRPVQTAFNYLGEISYPFYLFHAPLLILCYMKLGVRDASVFFILILLSTAALDWLFDKKLKSLLWEPLVKKIIGMHR</sequence>
<gene>
    <name evidence="3" type="ORF">ACFQDI_02610</name>
</gene>
<evidence type="ECO:0000313" key="3">
    <source>
        <dbReference type="EMBL" id="MFC5453736.1"/>
    </source>
</evidence>
<feature type="transmembrane region" description="Helical" evidence="1">
    <location>
        <begin position="265"/>
        <end position="282"/>
    </location>
</feature>
<protein>
    <submittedName>
        <fullName evidence="3">Acyltransferase family protein</fullName>
        <ecNumber evidence="3">2.3.-.-</ecNumber>
    </submittedName>
</protein>
<feature type="transmembrane region" description="Helical" evidence="1">
    <location>
        <begin position="289"/>
        <end position="307"/>
    </location>
</feature>
<keyword evidence="3" id="KW-0012">Acyltransferase</keyword>
<name>A0ABW0KMB1_9BACT</name>
<reference evidence="4" key="1">
    <citation type="journal article" date="2019" name="Int. J. Syst. Evol. Microbiol.">
        <title>The Global Catalogue of Microorganisms (GCM) 10K type strain sequencing project: providing services to taxonomists for standard genome sequencing and annotation.</title>
        <authorList>
            <consortium name="The Broad Institute Genomics Platform"/>
            <consortium name="The Broad Institute Genome Sequencing Center for Infectious Disease"/>
            <person name="Wu L."/>
            <person name="Ma J."/>
        </authorList>
    </citation>
    <scope>NUCLEOTIDE SEQUENCE [LARGE SCALE GENOMIC DNA]</scope>
    <source>
        <strain evidence="4">CGMCC 4.1469</strain>
    </source>
</reference>
<keyword evidence="1" id="KW-1133">Transmembrane helix</keyword>
<feature type="transmembrane region" description="Helical" evidence="1">
    <location>
        <begin position="88"/>
        <end position="112"/>
    </location>
</feature>
<keyword evidence="1" id="KW-0472">Membrane</keyword>
<evidence type="ECO:0000259" key="2">
    <source>
        <dbReference type="Pfam" id="PF01757"/>
    </source>
</evidence>
<feature type="transmembrane region" description="Helical" evidence="1">
    <location>
        <begin position="49"/>
        <end position="67"/>
    </location>
</feature>
<keyword evidence="1" id="KW-0812">Transmembrane</keyword>
<dbReference type="Proteomes" id="UP001596052">
    <property type="component" value="Unassembled WGS sequence"/>
</dbReference>
<dbReference type="PANTHER" id="PTHR23028:SF53">
    <property type="entry name" value="ACYL_TRANSF_3 DOMAIN-CONTAINING PROTEIN"/>
    <property type="match status" value="1"/>
</dbReference>
<feature type="transmembrane region" description="Helical" evidence="1">
    <location>
        <begin position="132"/>
        <end position="154"/>
    </location>
</feature>